<keyword evidence="2" id="KW-0812">Transmembrane</keyword>
<dbReference type="GO" id="GO:0005975">
    <property type="term" value="P:carbohydrate metabolic process"/>
    <property type="evidence" value="ECO:0007669"/>
    <property type="project" value="InterPro"/>
</dbReference>
<evidence type="ECO:0000256" key="2">
    <source>
        <dbReference type="SAM" id="Phobius"/>
    </source>
</evidence>
<keyword evidence="4" id="KW-1185">Reference proteome</keyword>
<evidence type="ECO:0000313" key="4">
    <source>
        <dbReference type="Proteomes" id="UP000199228"/>
    </source>
</evidence>
<dbReference type="Gene3D" id="1.50.10.10">
    <property type="match status" value="1"/>
</dbReference>
<accession>A0A1G6AEA5</accession>
<keyword evidence="1 3" id="KW-0378">Hydrolase</keyword>
<organism evidence="3 4">
    <name type="scientific">Eubacterium oxidoreducens</name>
    <dbReference type="NCBI Taxonomy" id="1732"/>
    <lineage>
        <taxon>Bacteria</taxon>
        <taxon>Bacillati</taxon>
        <taxon>Bacillota</taxon>
        <taxon>Clostridia</taxon>
        <taxon>Eubacteriales</taxon>
        <taxon>Eubacteriaceae</taxon>
        <taxon>Eubacterium</taxon>
    </lineage>
</organism>
<dbReference type="InterPro" id="IPR052043">
    <property type="entry name" value="PolySaccharide_Degr_Enz"/>
</dbReference>
<reference evidence="3 4" key="1">
    <citation type="submission" date="2016-10" db="EMBL/GenBank/DDBJ databases">
        <authorList>
            <person name="de Groot N.N."/>
        </authorList>
    </citation>
    <scope>NUCLEOTIDE SEQUENCE [LARGE SCALE GENOMIC DNA]</scope>
    <source>
        <strain evidence="3 4">DSM 3217</strain>
    </source>
</reference>
<dbReference type="GO" id="GO:0016787">
    <property type="term" value="F:hydrolase activity"/>
    <property type="evidence" value="ECO:0007669"/>
    <property type="project" value="UniProtKB-KW"/>
</dbReference>
<gene>
    <name evidence="3" type="ORF">SAMN02910417_00481</name>
</gene>
<dbReference type="AlphaFoldDB" id="A0A1G6AEA5"/>
<dbReference type="PANTHER" id="PTHR33886:SF8">
    <property type="entry name" value="UNSATURATED RHAMNOGALACTURONAN HYDROLASE (EUROFUNG)"/>
    <property type="match status" value="1"/>
</dbReference>
<dbReference type="InterPro" id="IPR010905">
    <property type="entry name" value="Glyco_hydro_88"/>
</dbReference>
<evidence type="ECO:0000256" key="1">
    <source>
        <dbReference type="ARBA" id="ARBA00022801"/>
    </source>
</evidence>
<feature type="transmembrane region" description="Helical" evidence="2">
    <location>
        <begin position="6"/>
        <end position="27"/>
    </location>
</feature>
<evidence type="ECO:0000313" key="3">
    <source>
        <dbReference type="EMBL" id="SDB06751.1"/>
    </source>
</evidence>
<dbReference type="STRING" id="1732.SAMN02910417_00481"/>
<dbReference type="InterPro" id="IPR008928">
    <property type="entry name" value="6-hairpin_glycosidase_sf"/>
</dbReference>
<keyword evidence="2" id="KW-0472">Membrane</keyword>
<protein>
    <submittedName>
        <fullName evidence="3">Unsaturated rhamnogalacturonyl hydrolase</fullName>
    </submittedName>
</protein>
<keyword evidence="2" id="KW-1133">Transmembrane helix</keyword>
<sequence>MGVIIVLVILIIYAVITIAFWGTDASANLKRNMRRRGIGRWGERGSWKRAVVECAYDWLFHTPVVQQTDSQRYVLLDKLQGKYKNATIQSWQTACLVLGLDHLQSERACQEIAKWRERVLSADGSWKQQVDKVDYAMLAYAVLKTSPHPEQVRPAMNRMVEVLENNLCEDGMISYSQGKHSLVRFVDTLGMVCPFLALYAKVYQEPKYIELAVSQIRKFREFGMYEGTQLACHAFQVKKGLPLSIYGWGRGQAWYILGLMDTYLELEDGPDKLELRSYIYEAAQCYRKYQNKDGSFGSIIQGGGQPESSATAALAYFFRQVYYIFENDIYRQVADGALSYLMSRTMKDGAIDGCQGDTHGIGSFSQVYDVMPFAQGLTVRAFF</sequence>
<dbReference type="InterPro" id="IPR012341">
    <property type="entry name" value="6hp_glycosidase-like_sf"/>
</dbReference>
<dbReference type="SUPFAM" id="SSF48208">
    <property type="entry name" value="Six-hairpin glycosidases"/>
    <property type="match status" value="1"/>
</dbReference>
<dbReference type="EMBL" id="FMXR01000005">
    <property type="protein sequence ID" value="SDB06751.1"/>
    <property type="molecule type" value="Genomic_DNA"/>
</dbReference>
<dbReference type="Proteomes" id="UP000199228">
    <property type="component" value="Unassembled WGS sequence"/>
</dbReference>
<dbReference type="Pfam" id="PF07470">
    <property type="entry name" value="Glyco_hydro_88"/>
    <property type="match status" value="1"/>
</dbReference>
<proteinExistence type="predicted"/>
<dbReference type="RefSeq" id="WP_176762256.1">
    <property type="nucleotide sequence ID" value="NZ_FMXR01000005.1"/>
</dbReference>
<name>A0A1G6AEA5_EUBOX</name>
<dbReference type="PANTHER" id="PTHR33886">
    <property type="entry name" value="UNSATURATED RHAMNOGALACTURONAN HYDROLASE (EUROFUNG)"/>
    <property type="match status" value="1"/>
</dbReference>